<evidence type="ECO:0000256" key="8">
    <source>
        <dbReference type="ARBA" id="ARBA00022967"/>
    </source>
</evidence>
<evidence type="ECO:0000313" key="12">
    <source>
        <dbReference type="EMBL" id="BFH73905.1"/>
    </source>
</evidence>
<dbReference type="KEGG" id="sjv:SJAV_18490"/>
<dbReference type="GO" id="GO:0016887">
    <property type="term" value="F:ATP hydrolysis activity"/>
    <property type="evidence" value="ECO:0007669"/>
    <property type="project" value="InterPro"/>
</dbReference>
<dbReference type="InterPro" id="IPR027417">
    <property type="entry name" value="P-loop_NTPase"/>
</dbReference>
<comment type="similarity">
    <text evidence="2">Belongs to the ABC transporter superfamily.</text>
</comment>
<keyword evidence="6" id="KW-0547">Nucleotide-binding</keyword>
<evidence type="ECO:0000256" key="2">
    <source>
        <dbReference type="ARBA" id="ARBA00005417"/>
    </source>
</evidence>
<keyword evidence="5" id="KW-0677">Repeat</keyword>
<sequence length="497" mass="55560">MNFVKIKDLKVKYPESENYSLQIDELEIDEGETVLVTGKSGSGKSTFANVINGVIPKLLEADVKGKIEIFSQDISPLSVHDISLLVGTLLQDPDSQILNYFVRDEIAFPLENLAFPKEEIMKRVQEASEWVGITHLLDRETFTLSGGEKQRVVLASILAIDPKGLILDEPTSSLDSKGTKDVLERIKGLRKGKSVILVEHKVSKVIDFVDRILVIEQGKIIYNLKPSDALKMSEELEKLGIETPTKLPKVEKRKGEKTLYLSVEVKTKKGKKLVDVETYLNAGEITAIMGINGSGKSTLLKAISGLLSKDLLFEGKITIGNKDLTRVNLKERGKYIAYLPQDVDLLFIKRSVEDEIRYSMKLRGIKDEKLLEDLLTKFSLLGVRKNDPFLISVGQKRRTAIASILASGVKVILLDEPTTGQDWYHRKILGEDLKKLDNHVIVVVTHDPRFAYLFADRVLVLYEGKIVLDGTPDEVLPLAVKYGVVTKEEVENELPVD</sequence>
<accession>A0AAT9GT58</accession>
<dbReference type="PANTHER" id="PTHR43553">
    <property type="entry name" value="HEAVY METAL TRANSPORTER"/>
    <property type="match status" value="1"/>
</dbReference>
<dbReference type="Gene3D" id="3.40.50.300">
    <property type="entry name" value="P-loop containing nucleotide triphosphate hydrolases"/>
    <property type="match status" value="2"/>
</dbReference>
<dbReference type="AlphaFoldDB" id="A0AAT9GT58"/>
<dbReference type="GO" id="GO:0042626">
    <property type="term" value="F:ATPase-coupled transmembrane transporter activity"/>
    <property type="evidence" value="ECO:0007669"/>
    <property type="project" value="TreeGrafter"/>
</dbReference>
<dbReference type="RefSeq" id="WP_369609462.1">
    <property type="nucleotide sequence ID" value="NZ_AP031322.1"/>
</dbReference>
<keyword evidence="8" id="KW-1278">Translocase</keyword>
<evidence type="ECO:0000256" key="7">
    <source>
        <dbReference type="ARBA" id="ARBA00022840"/>
    </source>
</evidence>
<comment type="subcellular location">
    <subcellularLocation>
        <location evidence="1">Cell membrane</location>
        <topology evidence="1">Peripheral membrane protein</topology>
    </subcellularLocation>
</comment>
<evidence type="ECO:0000256" key="1">
    <source>
        <dbReference type="ARBA" id="ARBA00004202"/>
    </source>
</evidence>
<dbReference type="GO" id="GO:0005524">
    <property type="term" value="F:ATP binding"/>
    <property type="evidence" value="ECO:0007669"/>
    <property type="project" value="UniProtKB-KW"/>
</dbReference>
<evidence type="ECO:0000256" key="5">
    <source>
        <dbReference type="ARBA" id="ARBA00022737"/>
    </source>
</evidence>
<feature type="domain" description="ABC transporter" evidence="11">
    <location>
        <begin position="4"/>
        <end position="242"/>
    </location>
</feature>
<dbReference type="InterPro" id="IPR017871">
    <property type="entry name" value="ABC_transporter-like_CS"/>
</dbReference>
<keyword evidence="4" id="KW-1003">Cell membrane</keyword>
<keyword evidence="9" id="KW-0472">Membrane</keyword>
<evidence type="ECO:0000256" key="9">
    <source>
        <dbReference type="ARBA" id="ARBA00023136"/>
    </source>
</evidence>
<keyword evidence="7 12" id="KW-0067">ATP-binding</keyword>
<name>A0AAT9GT58_9CREN</name>
<comment type="function">
    <text evidence="10">Probably part of an ABC transporter complex. Responsible for energy coupling to the transport system.</text>
</comment>
<evidence type="ECO:0000256" key="6">
    <source>
        <dbReference type="ARBA" id="ARBA00022741"/>
    </source>
</evidence>
<dbReference type="SMART" id="SM00382">
    <property type="entry name" value="AAA"/>
    <property type="match status" value="2"/>
</dbReference>
<dbReference type="PROSITE" id="PS50893">
    <property type="entry name" value="ABC_TRANSPORTER_2"/>
    <property type="match status" value="2"/>
</dbReference>
<evidence type="ECO:0000259" key="11">
    <source>
        <dbReference type="PROSITE" id="PS50893"/>
    </source>
</evidence>
<dbReference type="InterPro" id="IPR003439">
    <property type="entry name" value="ABC_transporter-like_ATP-bd"/>
</dbReference>
<dbReference type="InterPro" id="IPR050095">
    <property type="entry name" value="ECF_ABC_transporter_ATP-bd"/>
</dbReference>
<dbReference type="SUPFAM" id="SSF52540">
    <property type="entry name" value="P-loop containing nucleoside triphosphate hydrolases"/>
    <property type="match status" value="2"/>
</dbReference>
<reference evidence="12" key="1">
    <citation type="submission" date="2024-03" db="EMBL/GenBank/DDBJ databases">
        <title>Complete genome sequence of Sulfurisphaera javensis strain KD-1.</title>
        <authorList>
            <person name="Sakai H."/>
            <person name="Nur N."/>
            <person name="Suwanto A."/>
            <person name="Kurosawa N."/>
        </authorList>
    </citation>
    <scope>NUCLEOTIDE SEQUENCE</scope>
    <source>
        <strain evidence="12">KD-1</strain>
    </source>
</reference>
<dbReference type="PANTHER" id="PTHR43553:SF23">
    <property type="entry name" value="ABC TRANSPORTER ATP-BINDING COMPONENT"/>
    <property type="match status" value="1"/>
</dbReference>
<evidence type="ECO:0000256" key="4">
    <source>
        <dbReference type="ARBA" id="ARBA00022475"/>
    </source>
</evidence>
<dbReference type="GeneID" id="92354802"/>
<dbReference type="GO" id="GO:0043190">
    <property type="term" value="C:ATP-binding cassette (ABC) transporter complex"/>
    <property type="evidence" value="ECO:0007669"/>
    <property type="project" value="TreeGrafter"/>
</dbReference>
<proteinExistence type="inferred from homology"/>
<dbReference type="InterPro" id="IPR003593">
    <property type="entry name" value="AAA+_ATPase"/>
</dbReference>
<evidence type="ECO:0000256" key="3">
    <source>
        <dbReference type="ARBA" id="ARBA00022448"/>
    </source>
</evidence>
<organism evidence="12">
    <name type="scientific">Sulfurisphaera javensis</name>
    <dbReference type="NCBI Taxonomy" id="2049879"/>
    <lineage>
        <taxon>Archaea</taxon>
        <taxon>Thermoproteota</taxon>
        <taxon>Thermoprotei</taxon>
        <taxon>Sulfolobales</taxon>
        <taxon>Sulfolobaceae</taxon>
        <taxon>Sulfurisphaera</taxon>
    </lineage>
</organism>
<gene>
    <name evidence="12" type="ORF">SJAV_18490</name>
</gene>
<dbReference type="Pfam" id="PF00005">
    <property type="entry name" value="ABC_tran"/>
    <property type="match status" value="2"/>
</dbReference>
<dbReference type="PROSITE" id="PS00211">
    <property type="entry name" value="ABC_TRANSPORTER_1"/>
    <property type="match status" value="1"/>
</dbReference>
<dbReference type="InterPro" id="IPR015856">
    <property type="entry name" value="ABC_transpr_CbiO/EcfA_su"/>
</dbReference>
<dbReference type="CDD" id="cd03225">
    <property type="entry name" value="ABC_cobalt_CbiO_domain1"/>
    <property type="match status" value="2"/>
</dbReference>
<evidence type="ECO:0000256" key="10">
    <source>
        <dbReference type="ARBA" id="ARBA00025157"/>
    </source>
</evidence>
<dbReference type="EMBL" id="AP031322">
    <property type="protein sequence ID" value="BFH73905.1"/>
    <property type="molecule type" value="Genomic_DNA"/>
</dbReference>
<keyword evidence="3" id="KW-0813">Transport</keyword>
<feature type="domain" description="ABC transporter" evidence="11">
    <location>
        <begin position="245"/>
        <end position="488"/>
    </location>
</feature>
<protein>
    <submittedName>
        <fullName evidence="12">ABC transporter ATP-binding protein</fullName>
    </submittedName>
</protein>